<organism evidence="1 2">
    <name type="scientific">Cichorium intybus</name>
    <name type="common">Chicory</name>
    <dbReference type="NCBI Taxonomy" id="13427"/>
    <lineage>
        <taxon>Eukaryota</taxon>
        <taxon>Viridiplantae</taxon>
        <taxon>Streptophyta</taxon>
        <taxon>Embryophyta</taxon>
        <taxon>Tracheophyta</taxon>
        <taxon>Spermatophyta</taxon>
        <taxon>Magnoliopsida</taxon>
        <taxon>eudicotyledons</taxon>
        <taxon>Gunneridae</taxon>
        <taxon>Pentapetalae</taxon>
        <taxon>asterids</taxon>
        <taxon>campanulids</taxon>
        <taxon>Asterales</taxon>
        <taxon>Asteraceae</taxon>
        <taxon>Cichorioideae</taxon>
        <taxon>Cichorieae</taxon>
        <taxon>Cichoriinae</taxon>
        <taxon>Cichorium</taxon>
    </lineage>
</organism>
<reference evidence="1 2" key="2">
    <citation type="journal article" date="2022" name="Mol. Ecol. Resour.">
        <title>The genomes of chicory, endive, great burdock and yacon provide insights into Asteraceae paleo-polyploidization history and plant inulin production.</title>
        <authorList>
            <person name="Fan W."/>
            <person name="Wang S."/>
            <person name="Wang H."/>
            <person name="Wang A."/>
            <person name="Jiang F."/>
            <person name="Liu H."/>
            <person name="Zhao H."/>
            <person name="Xu D."/>
            <person name="Zhang Y."/>
        </authorList>
    </citation>
    <scope>NUCLEOTIDE SEQUENCE [LARGE SCALE GENOMIC DNA]</scope>
    <source>
        <strain evidence="2">cv. Punajuju</strain>
        <tissue evidence="1">Leaves</tissue>
    </source>
</reference>
<comment type="caution">
    <text evidence="1">The sequence shown here is derived from an EMBL/GenBank/DDBJ whole genome shotgun (WGS) entry which is preliminary data.</text>
</comment>
<name>A0ACB9GIM1_CICIN</name>
<dbReference type="EMBL" id="CM042010">
    <property type="protein sequence ID" value="KAI3783066.1"/>
    <property type="molecule type" value="Genomic_DNA"/>
</dbReference>
<reference evidence="2" key="1">
    <citation type="journal article" date="2022" name="Mol. Ecol. Resour.">
        <title>The genomes of chicory, endive, great burdock and yacon provide insights into Asteraceae palaeo-polyploidization history and plant inulin production.</title>
        <authorList>
            <person name="Fan W."/>
            <person name="Wang S."/>
            <person name="Wang H."/>
            <person name="Wang A."/>
            <person name="Jiang F."/>
            <person name="Liu H."/>
            <person name="Zhao H."/>
            <person name="Xu D."/>
            <person name="Zhang Y."/>
        </authorList>
    </citation>
    <scope>NUCLEOTIDE SEQUENCE [LARGE SCALE GENOMIC DNA]</scope>
    <source>
        <strain evidence="2">cv. Punajuju</strain>
    </source>
</reference>
<evidence type="ECO:0000313" key="2">
    <source>
        <dbReference type="Proteomes" id="UP001055811"/>
    </source>
</evidence>
<sequence>MCSILTDPFKCVLDSNNFNRDQTEKGKQNWNGNCGISGKSEYLLRIGIDTQCYRQRRTASRAEGFPSARAASAFFFLSKDDKDKDDYTVEAYEFESDVDFLTKEEAESLQTKAWRRDGGVN</sequence>
<evidence type="ECO:0000313" key="1">
    <source>
        <dbReference type="EMBL" id="KAI3783066.1"/>
    </source>
</evidence>
<accession>A0ACB9GIM1</accession>
<keyword evidence="2" id="KW-1185">Reference proteome</keyword>
<gene>
    <name evidence="1" type="ORF">L2E82_13128</name>
</gene>
<dbReference type="Proteomes" id="UP001055811">
    <property type="component" value="Linkage Group LG02"/>
</dbReference>
<protein>
    <submittedName>
        <fullName evidence="1">Uncharacterized protein</fullName>
    </submittedName>
</protein>
<proteinExistence type="predicted"/>